<dbReference type="OrthoDB" id="3182339at2759"/>
<evidence type="ECO:0000313" key="12">
    <source>
        <dbReference type="Proteomes" id="UP000736672"/>
    </source>
</evidence>
<evidence type="ECO:0000256" key="3">
    <source>
        <dbReference type="ARBA" id="ARBA00022670"/>
    </source>
</evidence>
<evidence type="ECO:0000313" key="11">
    <source>
        <dbReference type="EMBL" id="KAH7232079.1"/>
    </source>
</evidence>
<keyword evidence="3" id="KW-0645">Protease</keyword>
<dbReference type="Pfam" id="PF20255">
    <property type="entry name" value="DUF6606"/>
    <property type="match status" value="1"/>
</dbReference>
<dbReference type="Pfam" id="PF12340">
    <property type="entry name" value="DUF3638"/>
    <property type="match status" value="1"/>
</dbReference>
<evidence type="ECO:0000259" key="10">
    <source>
        <dbReference type="Pfam" id="PF20255"/>
    </source>
</evidence>
<accession>A0A9P9JX57</accession>
<proteinExistence type="predicted"/>
<evidence type="ECO:0000259" key="8">
    <source>
        <dbReference type="Pfam" id="PF12340"/>
    </source>
</evidence>
<sequence>MAPIQSEAFDYLFHHIFLPQKLPGHEDDSASNVASLISFVLRSLQRFLIESRPADQVATRSCISMLEMMQKSSDNYGFLDEDGLRQVLRDLSLSGMCHLSPLPRNLLTTISDSVAAFHVAAQNAGILIRRTGTTVCFETFELSPTNEAVTSTRGRLVRRFPATATEVSLDDFQDEGFQCALTKTLVKMSFQTAPDTRPTARKAGQDHTEERDSTNPRIVTELLTSILAAVGKHVSAQGICKNTRQEISWRQSRLPWRRSAVWLLLRVALQLTMGRQSDDSDRTYKAFMVYLMAQVLNAADQPSTPTYALHTMMTKVSGRLCKLDNPGQGLWLETIEKIVSDTSECLTQRWQRIRGRSETPLDLESVSKLDMKDNIDLFLPPMDDFLATIPQRRRESGSSGFIPTSYIPPPDPDHLPPAYVLSSNEHLLYNLAMVELWVATHLGPWLEKHIGDDTTCRDLKLLLQRYHSAAVDWYKTRPEGISRMFLAIGELWVAIDKSALHAIPMLREYDPEVPAQVWQVLLVASMEDMARLHRVETYFRKRQELSLKDRPSVFRSYGERLSFPVQYFEQSAKLKHLKSQIENQAEAQKRAKLVEFAKLREEHDRLMRQHEQRSCEKVEVDYSMEHVAAHCRKCTALKDAKNLEIEVYEWPLPNRHLQAQAVVFELAVPSEFAEWRDATIYLVDDVLGCKPSQTVRPRSAHPLRTYRALAGFRQSGLQGRIHLLSEAKPHAVTHRRSKRIAHTTESEFGSQMLESLTQCVSRVHENWESHTSLWCFTFLTSRLLSVGAEHLSKPLLSLLAQCRKISYKWLCRLMTRVQETTDDAQRQEFLETAFKIALICADTFNVDDRFLPKILADPQEASILLEASISICNNSKIKNTTEDVVLDILYNRWMYTLHRARPVLIRDIVKNGNSCLDIAIHRSWPAFIADSEWTVTPSTCYWLETSSSRIGVHFSILTGELLVNGLPLSRLPREFELHPDYSRLFGSLSLDVMPSTLPGMQFCATRPIQGYAVHFGMQDIPEGRWKQDLVVRMEKDGSSLDLVPSRAFKGVLPHVLVEDYAHWHHGDTGVIELRPRTNFWETSDDNWKLARHGASWRLSRHEKTFLLAPSSKLGERIATILRPLEASLDLHMVYDVRANQLEVHIPRLQLDFLLRSGESSISSRQFRAMQIDTDQSLGTLVGFNSKLILRSNHSPPSRLMILPEGEVRFEKSVANGFDEHVDAFVVHGTAQRVQAYRIDNLLGRLVANNKVDSKLFLAYIHALTSFCLPDPFLGRTGTEQALDILTSASVRAPSQLTKIAHERLGLIADISPARSFYGERSMQVVDWYPELSCLTQDDRFYTAVHEILKRTKDVEFLFPKSDFEPIEPNHAEMELVNRAILQSSRHKVSGFGAETYSTQHDVEYQARDRGQESRHATRAGEMAFRIYHNETARFQPVAHHLEAHLYSLLETEQIGLFTQEPPKSKLNYDSRWLENPKTFLSSDWCGIHYAFQNNNTLLNKFELMVWIATMSFATDYDAQIVQAFLMLATSPTLSAVSLPDDTTYDLSKGHKPVTTELSRIATDAAISFKQSPDANLPQKQRESLKATVKRRQRSFADAKSRAVDHFRRHIGQQWPCETPTPPKGDEVETYINVPHAMDAVMDKWRLWYRNLMFKVYLMNFVSGLGDLPLKEVRPVPGPVPLRFTPKTSTQGFVSIDELFSQGSIEAQIPVPIQDPTLNGLLRTTTTSAETSQKLTEVLDSLDNKTTLVYEHHYVRELRQSLASLRDHVENELDADRLSKHASLFQQHLEQCDSRVKSIYDSLLRAVMSVSPILFLQQLRMLRWWRLSDQWRNAIIEYALAITALQQARRFLRFQDSPVDLLRELENTGHKGWNAHEHPEWLLLECESEIMIREVQEQIAQQMMAPPDKQNAVMQLNMGEGKSTVIVPIVSSALGDGSKLVRVIVAKPQAKQMNQMLVSKLSGLLDRPVYQLPFSREIRMDTLRAGVIHQLMVKCMEEGGVLMVQPEHLLSFQLMEPECQLNGNGTASEQMMKTRTFFDKFSRDIVDESDENFSVKFELIYTLGQQRSIEHSPDRWIVVQEVLGLIAKFCGESRFEFPQSIDFDDRHVERFPRIRLLRPDAQEAILNRVAEFICETGMSGFPIAHQPPKIREAVRRYITQWELSPEEVESVEQSLFWGETTMNHILLLRGLLSGGILSFALGQKRWRVNYGTDPHRETKTLLAVPYRAKDNPTPRSEFSHPDVVIVLTCLSYYYSGLDDEALYSAFDLLTNSDNADLEYQVWVKTAPTLPEHFRHLEGINLRDRLQSTTEVFPHLRYSKAAIDYYLCRLVFAKECKEFPHKLSASGWDLAKIKTNPTTGFSGTNDSRYLLPMAIKQLDLVEQKHTNALVLEYLLRPENGIALMPPEMKGATFDSQTLLEMVSKMSPNTRVILDVGAQVIDLTNIEFAKAWLSRYDEENTQAVICFSELDDIIVVDRSGKVEELQTSPFANQMDQCLVFLDEAHTRGTDLKLPVNYQAVVTLGAGLTKDRLVQACMRMRKLGKGQTVVFCIPREIEQKILLQRGQKPSSGQITIPDVISWVITETCLDLRRAMPLWLTQGLRFFEQQAFWIGVSSAKTRFSWAQQFMEAEAQSLDQRYRPRRPDASLDTILGHVGPRASEQFRSRCEEFGLIELQTSSLNEEQERELSPEAQQERQVEKPPRVEPETHRVHSGLREFIVDGQFPGECAAFKPAFKALSQTSAAACFDVNEFPSNIWVTHDFATTVKARFGKKNYSDSFQRPVQWILTSNSTVDDMRLVIISPFEAQELLPVIEASRHVTLRLYAPRTNLGFQPLDHLRLYTVSKKVQNAPIPEDIIVQLNLFAGQLYLLSFDEYVDVCEALGLAWGPSDDSVTLGPDGFIPPGTSVGKLVNKSGFTKSPVRFLKVLMSKIRQDCELIEKTHMGKILEGIRLVEEDFADQKN</sequence>
<dbReference type="EMBL" id="JAGTJS010000030">
    <property type="protein sequence ID" value="KAH7232079.1"/>
    <property type="molecule type" value="Genomic_DNA"/>
</dbReference>
<feature type="region of interest" description="Disordered" evidence="7">
    <location>
        <begin position="193"/>
        <end position="214"/>
    </location>
</feature>
<feature type="compositionally biased region" description="Basic and acidic residues" evidence="7">
    <location>
        <begin position="2683"/>
        <end position="2707"/>
    </location>
</feature>
<protein>
    <recommendedName>
        <fullName evidence="2">ubiquitinyl hydrolase 1</fullName>
        <ecNumber evidence="2">3.4.19.12</ecNumber>
    </recommendedName>
</protein>
<organism evidence="11 12">
    <name type="scientific">Fusarium solani</name>
    <name type="common">Filamentous fungus</name>
    <dbReference type="NCBI Taxonomy" id="169388"/>
    <lineage>
        <taxon>Eukaryota</taxon>
        <taxon>Fungi</taxon>
        <taxon>Dikarya</taxon>
        <taxon>Ascomycota</taxon>
        <taxon>Pezizomycotina</taxon>
        <taxon>Sordariomycetes</taxon>
        <taxon>Hypocreomycetidae</taxon>
        <taxon>Hypocreales</taxon>
        <taxon>Nectriaceae</taxon>
        <taxon>Fusarium</taxon>
        <taxon>Fusarium solani species complex</taxon>
    </lineage>
</organism>
<gene>
    <name evidence="11" type="ORF">B0J15DRAFT_409660</name>
</gene>
<keyword evidence="12" id="KW-1185">Reference proteome</keyword>
<evidence type="ECO:0000256" key="7">
    <source>
        <dbReference type="SAM" id="MobiDB-lite"/>
    </source>
</evidence>
<dbReference type="InterPro" id="IPR022099">
    <property type="entry name" value="DUF3638"/>
</dbReference>
<feature type="domain" description="DUF3638" evidence="8">
    <location>
        <begin position="1869"/>
        <end position="2090"/>
    </location>
</feature>
<dbReference type="GO" id="GO:0004843">
    <property type="term" value="F:cysteine-type deubiquitinase activity"/>
    <property type="evidence" value="ECO:0007669"/>
    <property type="project" value="UniProtKB-EC"/>
</dbReference>
<keyword evidence="4" id="KW-0833">Ubl conjugation pathway</keyword>
<evidence type="ECO:0000256" key="6">
    <source>
        <dbReference type="ARBA" id="ARBA00022807"/>
    </source>
</evidence>
<evidence type="ECO:0000256" key="2">
    <source>
        <dbReference type="ARBA" id="ARBA00012759"/>
    </source>
</evidence>
<comment type="catalytic activity">
    <reaction evidence="1">
        <text>Thiol-dependent hydrolysis of ester, thioester, amide, peptide and isopeptide bonds formed by the C-terminal Gly of ubiquitin (a 76-residue protein attached to proteins as an intracellular targeting signal).</text>
        <dbReference type="EC" id="3.4.19.12"/>
    </reaction>
</comment>
<dbReference type="Proteomes" id="UP000736672">
    <property type="component" value="Unassembled WGS sequence"/>
</dbReference>
<feature type="domain" description="DUF3645" evidence="9">
    <location>
        <begin position="2213"/>
        <end position="2247"/>
    </location>
</feature>
<evidence type="ECO:0000256" key="5">
    <source>
        <dbReference type="ARBA" id="ARBA00022801"/>
    </source>
</evidence>
<feature type="region of interest" description="Disordered" evidence="7">
    <location>
        <begin position="2677"/>
        <end position="2707"/>
    </location>
</feature>
<keyword evidence="6" id="KW-0788">Thiol protease</keyword>
<dbReference type="PANTHER" id="PTHR13367">
    <property type="entry name" value="UBIQUITIN THIOESTERASE"/>
    <property type="match status" value="1"/>
</dbReference>
<dbReference type="GO" id="GO:0006508">
    <property type="term" value="P:proteolysis"/>
    <property type="evidence" value="ECO:0007669"/>
    <property type="project" value="UniProtKB-KW"/>
</dbReference>
<keyword evidence="5" id="KW-0378">Hydrolase</keyword>
<dbReference type="EC" id="3.4.19.12" evidence="2"/>
<feature type="domain" description="DUF6606" evidence="10">
    <location>
        <begin position="12"/>
        <end position="297"/>
    </location>
</feature>
<dbReference type="PANTHER" id="PTHR13367:SF34">
    <property type="match status" value="1"/>
</dbReference>
<comment type="caution">
    <text evidence="11">The sequence shown here is derived from an EMBL/GenBank/DDBJ whole genome shotgun (WGS) entry which is preliminary data.</text>
</comment>
<dbReference type="InterPro" id="IPR051346">
    <property type="entry name" value="OTU_Deubiquitinase"/>
</dbReference>
<evidence type="ECO:0000256" key="4">
    <source>
        <dbReference type="ARBA" id="ARBA00022786"/>
    </source>
</evidence>
<reference evidence="11" key="1">
    <citation type="journal article" date="2021" name="Nat. Commun.">
        <title>Genetic determinants of endophytism in the Arabidopsis root mycobiome.</title>
        <authorList>
            <person name="Mesny F."/>
            <person name="Miyauchi S."/>
            <person name="Thiergart T."/>
            <person name="Pickel B."/>
            <person name="Atanasova L."/>
            <person name="Karlsson M."/>
            <person name="Huettel B."/>
            <person name="Barry K.W."/>
            <person name="Haridas S."/>
            <person name="Chen C."/>
            <person name="Bauer D."/>
            <person name="Andreopoulos W."/>
            <person name="Pangilinan J."/>
            <person name="LaButti K."/>
            <person name="Riley R."/>
            <person name="Lipzen A."/>
            <person name="Clum A."/>
            <person name="Drula E."/>
            <person name="Henrissat B."/>
            <person name="Kohler A."/>
            <person name="Grigoriev I.V."/>
            <person name="Martin F.M."/>
            <person name="Hacquard S."/>
        </authorList>
    </citation>
    <scope>NUCLEOTIDE SEQUENCE</scope>
    <source>
        <strain evidence="11">FSSC 5 MPI-SDFR-AT-0091</strain>
    </source>
</reference>
<dbReference type="InterPro" id="IPR022105">
    <property type="entry name" value="DUF3645"/>
</dbReference>
<dbReference type="InterPro" id="IPR046541">
    <property type="entry name" value="DUF6606"/>
</dbReference>
<evidence type="ECO:0000256" key="1">
    <source>
        <dbReference type="ARBA" id="ARBA00000707"/>
    </source>
</evidence>
<evidence type="ECO:0000259" key="9">
    <source>
        <dbReference type="Pfam" id="PF12359"/>
    </source>
</evidence>
<dbReference type="Pfam" id="PF12359">
    <property type="entry name" value="DUF3645"/>
    <property type="match status" value="1"/>
</dbReference>
<feature type="compositionally biased region" description="Basic and acidic residues" evidence="7">
    <location>
        <begin position="203"/>
        <end position="214"/>
    </location>
</feature>
<name>A0A9P9JX57_FUSSL</name>